<dbReference type="NCBIfam" id="TIGR00166">
    <property type="entry name" value="S6"/>
    <property type="match status" value="1"/>
</dbReference>
<dbReference type="EMBL" id="LWQS01000054">
    <property type="protein sequence ID" value="OAN45476.1"/>
    <property type="molecule type" value="Genomic_DNA"/>
</dbReference>
<feature type="region of interest" description="Disordered" evidence="5">
    <location>
        <begin position="117"/>
        <end position="137"/>
    </location>
</feature>
<dbReference type="GO" id="GO:0005737">
    <property type="term" value="C:cytoplasm"/>
    <property type="evidence" value="ECO:0007669"/>
    <property type="project" value="UniProtKB-ARBA"/>
</dbReference>
<gene>
    <name evidence="4" type="primary">rpsF</name>
    <name evidence="6" type="ORF">A6A03_14490</name>
</gene>
<dbReference type="Proteomes" id="UP000078287">
    <property type="component" value="Unassembled WGS sequence"/>
</dbReference>
<comment type="caution">
    <text evidence="6">The sequence shown here is derived from an EMBL/GenBank/DDBJ whole genome shotgun (WGS) entry which is preliminary data.</text>
</comment>
<dbReference type="GO" id="GO:0070181">
    <property type="term" value="F:small ribosomal subunit rRNA binding"/>
    <property type="evidence" value="ECO:0007669"/>
    <property type="project" value="TreeGrafter"/>
</dbReference>
<dbReference type="CDD" id="cd00473">
    <property type="entry name" value="bS6"/>
    <property type="match status" value="1"/>
</dbReference>
<proteinExistence type="inferred from homology"/>
<evidence type="ECO:0000313" key="6">
    <source>
        <dbReference type="EMBL" id="OAN45476.1"/>
    </source>
</evidence>
<dbReference type="AlphaFoldDB" id="A0A178MAB1"/>
<dbReference type="SUPFAM" id="SSF54995">
    <property type="entry name" value="Ribosomal protein S6"/>
    <property type="match status" value="1"/>
</dbReference>
<dbReference type="STRING" id="1707952.A6A03_14490"/>
<dbReference type="PANTHER" id="PTHR21011:SF1">
    <property type="entry name" value="SMALL RIBOSOMAL SUBUNIT PROTEIN BS6M"/>
    <property type="match status" value="1"/>
</dbReference>
<evidence type="ECO:0000256" key="4">
    <source>
        <dbReference type="HAMAP-Rule" id="MF_00360"/>
    </source>
</evidence>
<dbReference type="HAMAP" id="MF_00360">
    <property type="entry name" value="Ribosomal_bS6"/>
    <property type="match status" value="1"/>
</dbReference>
<dbReference type="GO" id="GO:0005840">
    <property type="term" value="C:ribosome"/>
    <property type="evidence" value="ECO:0007669"/>
    <property type="project" value="UniProtKB-KW"/>
</dbReference>
<keyword evidence="4" id="KW-0687">Ribonucleoprotein</keyword>
<dbReference type="GO" id="GO:1990904">
    <property type="term" value="C:ribonucleoprotein complex"/>
    <property type="evidence" value="ECO:0007669"/>
    <property type="project" value="UniProtKB-KW"/>
</dbReference>
<dbReference type="PANTHER" id="PTHR21011">
    <property type="entry name" value="MITOCHONDRIAL 28S RIBOSOMAL PROTEIN S6"/>
    <property type="match status" value="1"/>
</dbReference>
<protein>
    <recommendedName>
        <fullName evidence="3 4">Small ribosomal subunit protein bS6</fullName>
    </recommendedName>
</protein>
<evidence type="ECO:0000256" key="3">
    <source>
        <dbReference type="ARBA" id="ARBA00035294"/>
    </source>
</evidence>
<keyword evidence="4" id="KW-0694">RNA-binding</keyword>
<dbReference type="RefSeq" id="WP_066787519.1">
    <property type="nucleotide sequence ID" value="NZ_LWQS01000054.1"/>
</dbReference>
<comment type="function">
    <text evidence="2 4">Binds together with bS18 to 16S ribosomal RNA.</text>
</comment>
<sequence length="137" mass="15657">MRDRRREYELVIIISPLFANEEGITANIDRVKQTVEQLGGQVNTVSQSSPWGRRKLAYPIREYVTGEASRRSFTEGYYVFFTLTLSASKVAELDRAIRLNDNVLRHLLVLVEDKEVQSSLVEPVEPESEEEPALSDE</sequence>
<dbReference type="InterPro" id="IPR014717">
    <property type="entry name" value="Transl_elong_EF1B/ribsomal_bS6"/>
</dbReference>
<evidence type="ECO:0000256" key="5">
    <source>
        <dbReference type="SAM" id="MobiDB-lite"/>
    </source>
</evidence>
<organism evidence="6 7">
    <name type="scientific">Chloroflexus islandicus</name>
    <dbReference type="NCBI Taxonomy" id="1707952"/>
    <lineage>
        <taxon>Bacteria</taxon>
        <taxon>Bacillati</taxon>
        <taxon>Chloroflexota</taxon>
        <taxon>Chloroflexia</taxon>
        <taxon>Chloroflexales</taxon>
        <taxon>Chloroflexineae</taxon>
        <taxon>Chloroflexaceae</taxon>
        <taxon>Chloroflexus</taxon>
    </lineage>
</organism>
<dbReference type="InterPro" id="IPR000529">
    <property type="entry name" value="Ribosomal_bS6"/>
</dbReference>
<accession>A0A178MAB1</accession>
<feature type="compositionally biased region" description="Acidic residues" evidence="5">
    <location>
        <begin position="124"/>
        <end position="137"/>
    </location>
</feature>
<dbReference type="GO" id="GO:0003735">
    <property type="term" value="F:structural constituent of ribosome"/>
    <property type="evidence" value="ECO:0007669"/>
    <property type="project" value="InterPro"/>
</dbReference>
<comment type="similarity">
    <text evidence="1 4">Belongs to the bacterial ribosomal protein bS6 family.</text>
</comment>
<dbReference type="Pfam" id="PF01250">
    <property type="entry name" value="Ribosomal_S6"/>
    <property type="match status" value="1"/>
</dbReference>
<dbReference type="Gene3D" id="3.30.70.60">
    <property type="match status" value="1"/>
</dbReference>
<name>A0A178MAB1_9CHLR</name>
<keyword evidence="7" id="KW-1185">Reference proteome</keyword>
<dbReference type="InterPro" id="IPR020814">
    <property type="entry name" value="Ribosomal_S6_plastid/chlpt"/>
</dbReference>
<keyword evidence="4 6" id="KW-0689">Ribosomal protein</keyword>
<evidence type="ECO:0000313" key="7">
    <source>
        <dbReference type="Proteomes" id="UP000078287"/>
    </source>
</evidence>
<evidence type="ECO:0000256" key="1">
    <source>
        <dbReference type="ARBA" id="ARBA00009512"/>
    </source>
</evidence>
<dbReference type="InterPro" id="IPR035980">
    <property type="entry name" value="Ribosomal_bS6_sf"/>
</dbReference>
<reference evidence="6 7" key="1">
    <citation type="submission" date="2016-04" db="EMBL/GenBank/DDBJ databases">
        <title>Chloroflexus islandicus sp. nov., a thermophilic filamentous anoxygenic phototrophic bacterium from geyser Strokkur (Iceland).</title>
        <authorList>
            <person name="Gaisin V.A."/>
            <person name="Kalashnikov A.M."/>
            <person name="Sukhacheva M.V."/>
            <person name="Grouzdev D.S."/>
            <person name="Ivanov T.M."/>
            <person name="Kuznetsov B."/>
            <person name="Gorlenko V.M."/>
        </authorList>
    </citation>
    <scope>NUCLEOTIDE SEQUENCE [LARGE SCALE GENOMIC DNA]</scope>
    <source>
        <strain evidence="7">isl-2</strain>
    </source>
</reference>
<evidence type="ECO:0000256" key="2">
    <source>
        <dbReference type="ARBA" id="ARBA00035104"/>
    </source>
</evidence>
<keyword evidence="4" id="KW-0699">rRNA-binding</keyword>
<dbReference type="GO" id="GO:0006412">
    <property type="term" value="P:translation"/>
    <property type="evidence" value="ECO:0007669"/>
    <property type="project" value="UniProtKB-UniRule"/>
</dbReference>